<comment type="caution">
    <text evidence="13">The sequence shown here is derived from an EMBL/GenBank/DDBJ whole genome shotgun (WGS) entry which is preliminary data.</text>
</comment>
<evidence type="ECO:0000256" key="2">
    <source>
        <dbReference type="ARBA" id="ARBA00004123"/>
    </source>
</evidence>
<evidence type="ECO:0000256" key="4">
    <source>
        <dbReference type="ARBA" id="ARBA00011726"/>
    </source>
</evidence>
<dbReference type="GO" id="GO:0006355">
    <property type="term" value="P:regulation of DNA-templated transcription"/>
    <property type="evidence" value="ECO:0007669"/>
    <property type="project" value="InterPro"/>
</dbReference>
<evidence type="ECO:0000256" key="6">
    <source>
        <dbReference type="ARBA" id="ARBA00023015"/>
    </source>
</evidence>
<dbReference type="PROSITE" id="PS51745">
    <property type="entry name" value="PB1"/>
    <property type="match status" value="1"/>
</dbReference>
<keyword evidence="6 10" id="KW-0805">Transcription regulation</keyword>
<dbReference type="InterPro" id="IPR053793">
    <property type="entry name" value="PB1-like"/>
</dbReference>
<dbReference type="AlphaFoldDB" id="A0A0K9PCS4"/>
<proteinExistence type="inferred from homology"/>
<dbReference type="InterPro" id="IPR033389">
    <property type="entry name" value="AUX/IAA_dom"/>
</dbReference>
<evidence type="ECO:0000259" key="12">
    <source>
        <dbReference type="PROSITE" id="PS51745"/>
    </source>
</evidence>
<keyword evidence="7 10" id="KW-0804">Transcription</keyword>
<comment type="subcellular location">
    <subcellularLocation>
        <location evidence="2 10">Nucleus</location>
    </subcellularLocation>
</comment>
<evidence type="ECO:0000256" key="8">
    <source>
        <dbReference type="ARBA" id="ARBA00023242"/>
    </source>
</evidence>
<keyword evidence="5 10" id="KW-0678">Repressor</keyword>
<sequence length="212" mass="23557">MYSREKSHGDHLDLSLGMSVHGTEDDSNKKKLQVAMMHRPDHVGSGLGSERTWFGPLPPPQSEIMMREGSPVVGWPPVRAYRKNLSGVRQSAKEAKKSKVVVDASPMTMFVKVNMEGLAVGRKIDLMAHDGYGSLSTTIQKLFCSFLSAGKKTSIDGADDENGDHAKISGSLELLYEDNEGDKLLVGDVPWEMFVGSVKRLYITYRRKTYHR</sequence>
<dbReference type="PANTHER" id="PTHR31734">
    <property type="entry name" value="AUXIN-RESPONSIVE PROTEIN IAA17"/>
    <property type="match status" value="1"/>
</dbReference>
<accession>A0A0K9PCS4</accession>
<comment type="subunit">
    <text evidence="4 10">Homodimers and heterodimers.</text>
</comment>
<evidence type="ECO:0000256" key="11">
    <source>
        <dbReference type="SAM" id="MobiDB-lite"/>
    </source>
</evidence>
<dbReference type="SUPFAM" id="SSF54277">
    <property type="entry name" value="CAD &amp; PB1 domains"/>
    <property type="match status" value="1"/>
</dbReference>
<comment type="function">
    <text evidence="1 10">Aux/IAA proteins are short-lived transcriptional factors that function as repressors of early auxin response genes at low auxin concentrations.</text>
</comment>
<dbReference type="PANTHER" id="PTHR31734:SF120">
    <property type="entry name" value="AUXIN-RESPONSIVE PROTEIN IAA25"/>
    <property type="match status" value="1"/>
</dbReference>
<dbReference type="Proteomes" id="UP000036987">
    <property type="component" value="Unassembled WGS sequence"/>
</dbReference>
<dbReference type="Gene3D" id="3.10.20.90">
    <property type="entry name" value="Phosphatidylinositol 3-kinase Catalytic Subunit, Chain A, domain 1"/>
    <property type="match status" value="1"/>
</dbReference>
<name>A0A0K9PCS4_ZOSMR</name>
<dbReference type="Pfam" id="PF02309">
    <property type="entry name" value="AUX_IAA"/>
    <property type="match status" value="1"/>
</dbReference>
<feature type="region of interest" description="Disordered" evidence="11">
    <location>
        <begin position="1"/>
        <end position="26"/>
    </location>
</feature>
<dbReference type="OMA" id="GSERTWF"/>
<feature type="compositionally biased region" description="Basic and acidic residues" evidence="11">
    <location>
        <begin position="1"/>
        <end position="13"/>
    </location>
</feature>
<keyword evidence="8 10" id="KW-0539">Nucleus</keyword>
<gene>
    <name evidence="13" type="ORF">ZOSMA_287G00210</name>
</gene>
<comment type="similarity">
    <text evidence="3 10">Belongs to the Aux/IAA family.</text>
</comment>
<evidence type="ECO:0000256" key="5">
    <source>
        <dbReference type="ARBA" id="ARBA00022491"/>
    </source>
</evidence>
<evidence type="ECO:0000256" key="3">
    <source>
        <dbReference type="ARBA" id="ARBA00006728"/>
    </source>
</evidence>
<evidence type="ECO:0000256" key="10">
    <source>
        <dbReference type="RuleBase" id="RU004549"/>
    </source>
</evidence>
<dbReference type="EMBL" id="LFYR01000955">
    <property type="protein sequence ID" value="KMZ66858.1"/>
    <property type="molecule type" value="Genomic_DNA"/>
</dbReference>
<dbReference type="GO" id="GO:0009734">
    <property type="term" value="P:auxin-activated signaling pathway"/>
    <property type="evidence" value="ECO:0007669"/>
    <property type="project" value="UniProtKB-UniRule"/>
</dbReference>
<dbReference type="OrthoDB" id="615826at2759"/>
<feature type="domain" description="PB1" evidence="12">
    <location>
        <begin position="108"/>
        <end position="206"/>
    </location>
</feature>
<evidence type="ECO:0000256" key="9">
    <source>
        <dbReference type="ARBA" id="ARBA00023294"/>
    </source>
</evidence>
<reference evidence="14" key="1">
    <citation type="journal article" date="2016" name="Nature">
        <title>The genome of the seagrass Zostera marina reveals angiosperm adaptation to the sea.</title>
        <authorList>
            <person name="Olsen J.L."/>
            <person name="Rouze P."/>
            <person name="Verhelst B."/>
            <person name="Lin Y.-C."/>
            <person name="Bayer T."/>
            <person name="Collen J."/>
            <person name="Dattolo E."/>
            <person name="De Paoli E."/>
            <person name="Dittami S."/>
            <person name="Maumus F."/>
            <person name="Michel G."/>
            <person name="Kersting A."/>
            <person name="Lauritano C."/>
            <person name="Lohaus R."/>
            <person name="Toepel M."/>
            <person name="Tonon T."/>
            <person name="Vanneste K."/>
            <person name="Amirebrahimi M."/>
            <person name="Brakel J."/>
            <person name="Bostroem C."/>
            <person name="Chovatia M."/>
            <person name="Grimwood J."/>
            <person name="Jenkins J.W."/>
            <person name="Jueterbock A."/>
            <person name="Mraz A."/>
            <person name="Stam W.T."/>
            <person name="Tice H."/>
            <person name="Bornberg-Bauer E."/>
            <person name="Green P.J."/>
            <person name="Pearson G.A."/>
            <person name="Procaccini G."/>
            <person name="Duarte C.M."/>
            <person name="Schmutz J."/>
            <person name="Reusch T.B.H."/>
            <person name="Van de Peer Y."/>
        </authorList>
    </citation>
    <scope>NUCLEOTIDE SEQUENCE [LARGE SCALE GENOMIC DNA]</scope>
    <source>
        <strain evidence="14">cv. Finnish</strain>
    </source>
</reference>
<protein>
    <recommendedName>
        <fullName evidence="10">Auxin-responsive protein</fullName>
    </recommendedName>
</protein>
<dbReference type="InterPro" id="IPR003311">
    <property type="entry name" value="AUX_IAA"/>
</dbReference>
<evidence type="ECO:0000313" key="14">
    <source>
        <dbReference type="Proteomes" id="UP000036987"/>
    </source>
</evidence>
<keyword evidence="9 10" id="KW-0927">Auxin signaling pathway</keyword>
<dbReference type="GO" id="GO:0005634">
    <property type="term" value="C:nucleus"/>
    <property type="evidence" value="ECO:0007669"/>
    <property type="project" value="UniProtKB-SubCell"/>
</dbReference>
<evidence type="ECO:0000256" key="7">
    <source>
        <dbReference type="ARBA" id="ARBA00023163"/>
    </source>
</evidence>
<keyword evidence="14" id="KW-1185">Reference proteome</keyword>
<evidence type="ECO:0000256" key="1">
    <source>
        <dbReference type="ARBA" id="ARBA00002159"/>
    </source>
</evidence>
<evidence type="ECO:0000313" key="13">
    <source>
        <dbReference type="EMBL" id="KMZ66858.1"/>
    </source>
</evidence>
<organism evidence="13 14">
    <name type="scientific">Zostera marina</name>
    <name type="common">Eelgrass</name>
    <dbReference type="NCBI Taxonomy" id="29655"/>
    <lineage>
        <taxon>Eukaryota</taxon>
        <taxon>Viridiplantae</taxon>
        <taxon>Streptophyta</taxon>
        <taxon>Embryophyta</taxon>
        <taxon>Tracheophyta</taxon>
        <taxon>Spermatophyta</taxon>
        <taxon>Magnoliopsida</taxon>
        <taxon>Liliopsida</taxon>
        <taxon>Zosteraceae</taxon>
        <taxon>Zostera</taxon>
    </lineage>
</organism>